<evidence type="ECO:0008006" key="4">
    <source>
        <dbReference type="Google" id="ProtNLM"/>
    </source>
</evidence>
<accession>A0ABY5AMA0</accession>
<proteinExistence type="predicted"/>
<evidence type="ECO:0000313" key="2">
    <source>
        <dbReference type="EMBL" id="USR90344.1"/>
    </source>
</evidence>
<name>A0ABY5AMA0_9CYAN</name>
<keyword evidence="3" id="KW-1185">Reference proteome</keyword>
<protein>
    <recommendedName>
        <fullName evidence="4">Inorganic pyrophosphatase</fullName>
    </recommendedName>
</protein>
<sequence length="195" mass="21896">MTNLNWQPSEYHWVEDVRQLLLELARSCLGDVPKLPMHLAQKVRPTAEKATQLLDSARDRGLAESQWSQVQELAWTADVRTLFLELAQVYLSDLPQLPDNLSARSLSLSGRAQQLLEHPTAKDFHPQAAPPGSGKEPTGSDSASEDLPQPGQLLSQLKQSLRQHRHHSSKGDAAEWQQLLNLLDLAESLYQRLKE</sequence>
<gene>
    <name evidence="2" type="ORF">NEA10_16080</name>
</gene>
<evidence type="ECO:0000313" key="3">
    <source>
        <dbReference type="Proteomes" id="UP001056708"/>
    </source>
</evidence>
<reference evidence="2" key="1">
    <citation type="submission" date="2022-06" db="EMBL/GenBank/DDBJ databases">
        <title>Genome sequence of Phormidium yuhuli AB48 isolated from an industrial photobioreactor environment.</title>
        <authorList>
            <person name="Qiu Y."/>
            <person name="Noonan A.J.C."/>
            <person name="Dofher K."/>
            <person name="Koch M."/>
            <person name="Kieft B."/>
            <person name="Lin X."/>
            <person name="Ziels R.M."/>
            <person name="Hallam S.J."/>
        </authorList>
    </citation>
    <scope>NUCLEOTIDE SEQUENCE</scope>
    <source>
        <strain evidence="2">AB48</strain>
    </source>
</reference>
<organism evidence="2 3">
    <name type="scientific">Phormidium yuhuli AB48</name>
    <dbReference type="NCBI Taxonomy" id="2940671"/>
    <lineage>
        <taxon>Bacteria</taxon>
        <taxon>Bacillati</taxon>
        <taxon>Cyanobacteriota</taxon>
        <taxon>Cyanophyceae</taxon>
        <taxon>Oscillatoriophycideae</taxon>
        <taxon>Oscillatoriales</taxon>
        <taxon>Oscillatoriaceae</taxon>
        <taxon>Phormidium</taxon>
        <taxon>Phormidium yuhuli</taxon>
    </lineage>
</organism>
<feature type="compositionally biased region" description="Low complexity" evidence="1">
    <location>
        <begin position="147"/>
        <end position="160"/>
    </location>
</feature>
<dbReference type="EMBL" id="CP098611">
    <property type="protein sequence ID" value="USR90344.1"/>
    <property type="molecule type" value="Genomic_DNA"/>
</dbReference>
<dbReference type="Proteomes" id="UP001056708">
    <property type="component" value="Chromosome"/>
</dbReference>
<feature type="region of interest" description="Disordered" evidence="1">
    <location>
        <begin position="120"/>
        <end position="173"/>
    </location>
</feature>
<dbReference type="RefSeq" id="WP_252662377.1">
    <property type="nucleotide sequence ID" value="NZ_CP098611.1"/>
</dbReference>
<evidence type="ECO:0000256" key="1">
    <source>
        <dbReference type="SAM" id="MobiDB-lite"/>
    </source>
</evidence>